<evidence type="ECO:0008006" key="3">
    <source>
        <dbReference type="Google" id="ProtNLM"/>
    </source>
</evidence>
<proteinExistence type="predicted"/>
<accession>A0A0Q3M150</accession>
<dbReference type="Pfam" id="PF04404">
    <property type="entry name" value="ERF"/>
    <property type="match status" value="1"/>
</dbReference>
<dbReference type="AlphaFoldDB" id="A0A0Q3M150"/>
<dbReference type="STRING" id="53254.SAMN05660750_02529"/>
<reference evidence="1 2" key="1">
    <citation type="submission" date="2015-10" db="EMBL/GenBank/DDBJ databases">
        <title>Draft genome of Bosea thiooxidans.</title>
        <authorList>
            <person name="Wang X."/>
        </authorList>
    </citation>
    <scope>NUCLEOTIDE SEQUENCE [LARGE SCALE GENOMIC DNA]</scope>
    <source>
        <strain evidence="1 2">CGMCC 9174</strain>
    </source>
</reference>
<name>A0A0Q3M150_9HYPH</name>
<gene>
    <name evidence="1" type="ORF">ARD30_17555</name>
</gene>
<comment type="caution">
    <text evidence="1">The sequence shown here is derived from an EMBL/GenBank/DDBJ whole genome shotgun (WGS) entry which is preliminary data.</text>
</comment>
<sequence length="215" mass="23420">MSSALDRGADDQVLAQLIGLHERSRADEARRAFEAALAAAKAELPVIIKTQIASIGSKHYRHEDLAEIARAVGPVLARHGLAYRFRSNSNGETVTITCVVSHRDGHSEENSLSAGADRSGEKNAIQAIGSTLTYLQRMTLKAALGLAAADDDDGKAAGTETITRQQARELMALIDEVGAERDTLLRFFKINAFNELPARRFRQALVMLNARKERV</sequence>
<evidence type="ECO:0000313" key="2">
    <source>
        <dbReference type="Proteomes" id="UP000051562"/>
    </source>
</evidence>
<dbReference type="EMBL" id="LMAR01000049">
    <property type="protein sequence ID" value="KQK29393.1"/>
    <property type="molecule type" value="Genomic_DNA"/>
</dbReference>
<organism evidence="1 2">
    <name type="scientific">Bosea thiooxidans</name>
    <dbReference type="NCBI Taxonomy" id="53254"/>
    <lineage>
        <taxon>Bacteria</taxon>
        <taxon>Pseudomonadati</taxon>
        <taxon>Pseudomonadota</taxon>
        <taxon>Alphaproteobacteria</taxon>
        <taxon>Hyphomicrobiales</taxon>
        <taxon>Boseaceae</taxon>
        <taxon>Bosea</taxon>
    </lineage>
</organism>
<keyword evidence="2" id="KW-1185">Reference proteome</keyword>
<evidence type="ECO:0000313" key="1">
    <source>
        <dbReference type="EMBL" id="KQK29393.1"/>
    </source>
</evidence>
<protein>
    <recommendedName>
        <fullName evidence="3">ERF superfamily protein</fullName>
    </recommendedName>
</protein>
<dbReference type="Proteomes" id="UP000051562">
    <property type="component" value="Unassembled WGS sequence"/>
</dbReference>
<dbReference type="InterPro" id="IPR007499">
    <property type="entry name" value="ERF_bacteria_virus"/>
</dbReference>